<proteinExistence type="inferred from homology"/>
<dbReference type="Gene3D" id="3.40.190.10">
    <property type="entry name" value="Periplasmic binding protein-like II"/>
    <property type="match status" value="2"/>
</dbReference>
<evidence type="ECO:0000256" key="5">
    <source>
        <dbReference type="ARBA" id="ARBA00055538"/>
    </source>
</evidence>
<dbReference type="GO" id="GO:0042626">
    <property type="term" value="F:ATPase-coupled transmembrane transporter activity"/>
    <property type="evidence" value="ECO:0007669"/>
    <property type="project" value="InterPro"/>
</dbReference>
<feature type="signal peptide" evidence="7">
    <location>
        <begin position="1"/>
        <end position="24"/>
    </location>
</feature>
<reference evidence="9" key="1">
    <citation type="journal article" date="2014" name="Int. J. Syst. Evol. Microbiol.">
        <title>Complete genome sequence of Corynebacterium casei LMG S-19264T (=DSM 44701T), isolated from a smear-ripened cheese.</title>
        <authorList>
            <consortium name="US DOE Joint Genome Institute (JGI-PGF)"/>
            <person name="Walter F."/>
            <person name="Albersmeier A."/>
            <person name="Kalinowski J."/>
            <person name="Ruckert C."/>
        </authorList>
    </citation>
    <scope>NUCLEOTIDE SEQUENCE</scope>
    <source>
        <strain evidence="9">VKM B-2347</strain>
    </source>
</reference>
<dbReference type="SMART" id="SM00062">
    <property type="entry name" value="PBPb"/>
    <property type="match status" value="1"/>
</dbReference>
<dbReference type="PANTHER" id="PTHR30024">
    <property type="entry name" value="ALIPHATIC SULFONATES-BINDING PROTEIN-RELATED"/>
    <property type="match status" value="1"/>
</dbReference>
<keyword evidence="4 7" id="KW-0732">Signal</keyword>
<comment type="similarity">
    <text evidence="2">Belongs to the bacterial solute-binding protein SsuA/TauA family.</text>
</comment>
<accession>A0A9W6J1I0</accession>
<dbReference type="Pfam" id="PF09084">
    <property type="entry name" value="NMT1"/>
    <property type="match status" value="1"/>
</dbReference>
<evidence type="ECO:0000259" key="8">
    <source>
        <dbReference type="SMART" id="SM00062"/>
    </source>
</evidence>
<reference evidence="9" key="2">
    <citation type="submission" date="2023-01" db="EMBL/GenBank/DDBJ databases">
        <authorList>
            <person name="Sun Q."/>
            <person name="Evtushenko L."/>
        </authorList>
    </citation>
    <scope>NUCLEOTIDE SEQUENCE</scope>
    <source>
        <strain evidence="9">VKM B-2347</strain>
    </source>
</reference>
<dbReference type="GO" id="GO:0016020">
    <property type="term" value="C:membrane"/>
    <property type="evidence" value="ECO:0007669"/>
    <property type="project" value="InterPro"/>
</dbReference>
<dbReference type="EMBL" id="BSFI01000018">
    <property type="protein sequence ID" value="GLK69002.1"/>
    <property type="molecule type" value="Genomic_DNA"/>
</dbReference>
<dbReference type="PANTHER" id="PTHR30024:SF42">
    <property type="entry name" value="ALIPHATIC SULFONATES-BINDING PROTEIN-RELATED"/>
    <property type="match status" value="1"/>
</dbReference>
<protein>
    <recommendedName>
        <fullName evidence="6">Putative aliphatic sulfonates-binding protein</fullName>
    </recommendedName>
</protein>
<comment type="function">
    <text evidence="5">Part of a binding-protein-dependent transport system for aliphatic sulfonates. Putative binding protein.</text>
</comment>
<keyword evidence="3" id="KW-0813">Transport</keyword>
<dbReference type="AlphaFoldDB" id="A0A9W6J1I0"/>
<feature type="domain" description="Solute-binding protein family 3/N-terminal" evidence="8">
    <location>
        <begin position="33"/>
        <end position="256"/>
    </location>
</feature>
<evidence type="ECO:0000256" key="2">
    <source>
        <dbReference type="ARBA" id="ARBA00010742"/>
    </source>
</evidence>
<evidence type="ECO:0000256" key="4">
    <source>
        <dbReference type="ARBA" id="ARBA00022729"/>
    </source>
</evidence>
<comment type="subcellular location">
    <subcellularLocation>
        <location evidence="1">Periplasm</location>
    </subcellularLocation>
</comment>
<dbReference type="GO" id="GO:0042597">
    <property type="term" value="C:periplasmic space"/>
    <property type="evidence" value="ECO:0007669"/>
    <property type="project" value="UniProtKB-SubCell"/>
</dbReference>
<dbReference type="FunFam" id="3.40.190.10:FF:000050">
    <property type="entry name" value="Sulfonate ABC transporter substrate-binding protein"/>
    <property type="match status" value="1"/>
</dbReference>
<comment type="caution">
    <text evidence="9">The sequence shown here is derived from an EMBL/GenBank/DDBJ whole genome shotgun (WGS) entry which is preliminary data.</text>
</comment>
<dbReference type="Proteomes" id="UP001143372">
    <property type="component" value="Unassembled WGS sequence"/>
</dbReference>
<dbReference type="InterPro" id="IPR015168">
    <property type="entry name" value="SsuA/THI5"/>
</dbReference>
<dbReference type="RefSeq" id="WP_271169240.1">
    <property type="nucleotide sequence ID" value="NZ_BSFI01000018.1"/>
</dbReference>
<gene>
    <name evidence="9" type="ORF">GCM10008179_26400</name>
</gene>
<organism evidence="9 10">
    <name type="scientific">Hansschlegelia plantiphila</name>
    <dbReference type="NCBI Taxonomy" id="374655"/>
    <lineage>
        <taxon>Bacteria</taxon>
        <taxon>Pseudomonadati</taxon>
        <taxon>Pseudomonadota</taxon>
        <taxon>Alphaproteobacteria</taxon>
        <taxon>Hyphomicrobiales</taxon>
        <taxon>Methylopilaceae</taxon>
        <taxon>Hansschlegelia</taxon>
    </lineage>
</organism>
<dbReference type="SUPFAM" id="SSF53850">
    <property type="entry name" value="Periplasmic binding protein-like II"/>
    <property type="match status" value="1"/>
</dbReference>
<dbReference type="InterPro" id="IPR001638">
    <property type="entry name" value="Solute-binding_3/MltF_N"/>
</dbReference>
<dbReference type="InterPro" id="IPR010067">
    <property type="entry name" value="ABC_SsuA_sub-bd"/>
</dbReference>
<name>A0A9W6J1I0_9HYPH</name>
<evidence type="ECO:0000313" key="10">
    <source>
        <dbReference type="Proteomes" id="UP001143372"/>
    </source>
</evidence>
<evidence type="ECO:0000256" key="6">
    <source>
        <dbReference type="ARBA" id="ARBA00070228"/>
    </source>
</evidence>
<sequence>MRLNRDFLRLVAAALLLVSASAAAEAEGSSIETLRLGFQKYGTLIVLKAEGSLERRLKDKGIAVTWAEFQGGVKVLEALRVGAIDFGTTGDAPPVIAQAQGAPFVYVAVEPPAPHGEALVVRADSPFQTVSDLKGKRIATSRGGNAHYLSLQSLAAAGLSGKDVTWSWLFPADARPALESGAVDAWGVWDPFLAGAQKGGQLRVLADGATAGVANHQFFLASRDLADKHPEIVAIILDELAKIDQRALQDPTLIVAAVADATGIDREALDVAIRRMGFGVKPLTAEIVDSQQKLADAFLKEGIIDNPITVQDNVAGASR</sequence>
<feature type="chain" id="PRO_5040860296" description="Putative aliphatic sulfonates-binding protein" evidence="7">
    <location>
        <begin position="25"/>
        <end position="319"/>
    </location>
</feature>
<keyword evidence="10" id="KW-1185">Reference proteome</keyword>
<evidence type="ECO:0000256" key="7">
    <source>
        <dbReference type="SAM" id="SignalP"/>
    </source>
</evidence>
<evidence type="ECO:0000313" key="9">
    <source>
        <dbReference type="EMBL" id="GLK69002.1"/>
    </source>
</evidence>
<evidence type="ECO:0000256" key="3">
    <source>
        <dbReference type="ARBA" id="ARBA00022448"/>
    </source>
</evidence>
<evidence type="ECO:0000256" key="1">
    <source>
        <dbReference type="ARBA" id="ARBA00004418"/>
    </source>
</evidence>
<dbReference type="NCBIfam" id="TIGR01728">
    <property type="entry name" value="SsuA_fam"/>
    <property type="match status" value="1"/>
</dbReference>